<evidence type="ECO:0000313" key="5">
    <source>
        <dbReference type="Proteomes" id="UP000085678"/>
    </source>
</evidence>
<keyword evidence="5" id="KW-1185">Reference proteome</keyword>
<dbReference type="KEGG" id="lak:106169516"/>
<keyword evidence="2" id="KW-0964">Secreted</keyword>
<name>A0A1S3J1Y9_LINAN</name>
<dbReference type="RefSeq" id="XP_013404440.1">
    <property type="nucleotide sequence ID" value="XM_013548986.1"/>
</dbReference>
<dbReference type="PANTHER" id="PTHR23192:SF87">
    <property type="entry name" value="AMASSIN-3"/>
    <property type="match status" value="1"/>
</dbReference>
<feature type="domain" description="Olfactomedin-like" evidence="4">
    <location>
        <begin position="1"/>
        <end position="206"/>
    </location>
</feature>
<dbReference type="GeneID" id="106169516"/>
<evidence type="ECO:0000256" key="2">
    <source>
        <dbReference type="ARBA" id="ARBA00022525"/>
    </source>
</evidence>
<dbReference type="AlphaFoldDB" id="A0A1S3J1Y9"/>
<organism evidence="5 6">
    <name type="scientific">Lingula anatina</name>
    <name type="common">Brachiopod</name>
    <name type="synonym">Lingula unguis</name>
    <dbReference type="NCBI Taxonomy" id="7574"/>
    <lineage>
        <taxon>Eukaryota</taxon>
        <taxon>Metazoa</taxon>
        <taxon>Spiralia</taxon>
        <taxon>Lophotrochozoa</taxon>
        <taxon>Brachiopoda</taxon>
        <taxon>Linguliformea</taxon>
        <taxon>Lingulata</taxon>
        <taxon>Lingulida</taxon>
        <taxon>Linguloidea</taxon>
        <taxon>Lingulidae</taxon>
        <taxon>Lingula</taxon>
    </lineage>
</organism>
<comment type="caution">
    <text evidence="3">Lacks conserved residue(s) required for the propagation of feature annotation.</text>
</comment>
<sequence>MSMVFQYSPARSLHSSWMKDSQPTNLSYADRVWFFKGYSTENVIAEFETIEDMKRGIQSASITLPYRWAGTGHVVHRGSLYFQPHGTQKIAKYDIQKMKLMAEIHLKDVDSGNRCTYGWGGYASTDFAVDEYGLWLVYGNVTANCNLVIAKINLDTLNVEKSWETTINYRIVGNTFMKCGVLYATKSYSETFIYIRYTYDTNTGKQ</sequence>
<dbReference type="PANTHER" id="PTHR23192">
    <property type="entry name" value="OLFACTOMEDIN-RELATED"/>
    <property type="match status" value="1"/>
</dbReference>
<dbReference type="InterPro" id="IPR050605">
    <property type="entry name" value="Olfactomedin-like_domain"/>
</dbReference>
<comment type="subcellular location">
    <subcellularLocation>
        <location evidence="1">Secreted</location>
    </subcellularLocation>
</comment>
<protein>
    <submittedName>
        <fullName evidence="6">Noelin-3-like</fullName>
    </submittedName>
</protein>
<evidence type="ECO:0000256" key="1">
    <source>
        <dbReference type="ARBA" id="ARBA00004613"/>
    </source>
</evidence>
<dbReference type="GO" id="GO:0007165">
    <property type="term" value="P:signal transduction"/>
    <property type="evidence" value="ECO:0007669"/>
    <property type="project" value="TreeGrafter"/>
</dbReference>
<dbReference type="Proteomes" id="UP000085678">
    <property type="component" value="Unplaced"/>
</dbReference>
<gene>
    <name evidence="6" type="primary">LOC106169516</name>
</gene>
<proteinExistence type="predicted"/>
<evidence type="ECO:0000259" key="4">
    <source>
        <dbReference type="PROSITE" id="PS51132"/>
    </source>
</evidence>
<dbReference type="Pfam" id="PF02191">
    <property type="entry name" value="OLF"/>
    <property type="match status" value="1"/>
</dbReference>
<reference evidence="6" key="1">
    <citation type="submission" date="2025-08" db="UniProtKB">
        <authorList>
            <consortium name="RefSeq"/>
        </authorList>
    </citation>
    <scope>IDENTIFICATION</scope>
    <source>
        <tissue evidence="6">Gonads</tissue>
    </source>
</reference>
<evidence type="ECO:0000313" key="6">
    <source>
        <dbReference type="RefSeq" id="XP_013404440.1"/>
    </source>
</evidence>
<dbReference type="SMART" id="SM00284">
    <property type="entry name" value="OLF"/>
    <property type="match status" value="1"/>
</dbReference>
<dbReference type="InParanoid" id="A0A1S3J1Y9"/>
<dbReference type="OrthoDB" id="8626508at2759"/>
<dbReference type="PROSITE" id="PS51132">
    <property type="entry name" value="OLF"/>
    <property type="match status" value="1"/>
</dbReference>
<evidence type="ECO:0000256" key="3">
    <source>
        <dbReference type="PROSITE-ProRule" id="PRU00446"/>
    </source>
</evidence>
<dbReference type="InterPro" id="IPR003112">
    <property type="entry name" value="Olfac-like_dom"/>
</dbReference>
<accession>A0A1S3J1Y9</accession>
<dbReference type="GO" id="GO:0005615">
    <property type="term" value="C:extracellular space"/>
    <property type="evidence" value="ECO:0007669"/>
    <property type="project" value="TreeGrafter"/>
</dbReference>